<dbReference type="EMBL" id="JACGWN010000003">
    <property type="protein sequence ID" value="KAL0454908.1"/>
    <property type="molecule type" value="Genomic_DNA"/>
</dbReference>
<dbReference type="AlphaFoldDB" id="A0AAW2XM41"/>
<dbReference type="Gene3D" id="2.130.10.10">
    <property type="entry name" value="YVTN repeat-like/Quinoprotein amine dehydrogenase"/>
    <property type="match status" value="2"/>
</dbReference>
<evidence type="ECO:0000256" key="2">
    <source>
        <dbReference type="PROSITE-ProRule" id="PRU00723"/>
    </source>
</evidence>
<feature type="compositionally biased region" description="Low complexity" evidence="3">
    <location>
        <begin position="137"/>
        <end position="154"/>
    </location>
</feature>
<feature type="region of interest" description="Disordered" evidence="3">
    <location>
        <begin position="93"/>
        <end position="156"/>
    </location>
</feature>
<dbReference type="SUPFAM" id="SSF50978">
    <property type="entry name" value="WD40 repeat-like"/>
    <property type="match status" value="1"/>
</dbReference>
<dbReference type="InterPro" id="IPR015943">
    <property type="entry name" value="WD40/YVTN_repeat-like_dom_sf"/>
</dbReference>
<dbReference type="PROSITE" id="PS50103">
    <property type="entry name" value="ZF_C3H1"/>
    <property type="match status" value="1"/>
</dbReference>
<keyword evidence="2" id="KW-0479">Metal-binding</keyword>
<dbReference type="PROSITE" id="PS50294">
    <property type="entry name" value="WD_REPEATS_REGION"/>
    <property type="match status" value="1"/>
</dbReference>
<dbReference type="PANTHER" id="PTHR44489">
    <property type="match status" value="1"/>
</dbReference>
<evidence type="ECO:0000313" key="5">
    <source>
        <dbReference type="EMBL" id="KAL0454908.1"/>
    </source>
</evidence>
<dbReference type="PANTHER" id="PTHR44489:SF16">
    <property type="entry name" value="ANAPHASE-PROMOTING COMPLEX SUBUNIT 4 WD40 DOMAIN-CONTAINING PROTEIN"/>
    <property type="match status" value="1"/>
</dbReference>
<dbReference type="InterPro" id="IPR001680">
    <property type="entry name" value="WD40_rpt"/>
</dbReference>
<accession>A0AAW2XM41</accession>
<evidence type="ECO:0000259" key="4">
    <source>
        <dbReference type="PROSITE" id="PS50103"/>
    </source>
</evidence>
<feature type="non-terminal residue" evidence="5">
    <location>
        <position position="516"/>
    </location>
</feature>
<dbReference type="GO" id="GO:0008270">
    <property type="term" value="F:zinc ion binding"/>
    <property type="evidence" value="ECO:0007669"/>
    <property type="project" value="UniProtKB-KW"/>
</dbReference>
<feature type="repeat" description="WD" evidence="1">
    <location>
        <begin position="349"/>
        <end position="389"/>
    </location>
</feature>
<dbReference type="InterPro" id="IPR000571">
    <property type="entry name" value="Znf_CCCH"/>
</dbReference>
<comment type="caution">
    <text evidence="5">The sequence shown here is derived from an EMBL/GenBank/DDBJ whole genome shotgun (WGS) entry which is preliminary data.</text>
</comment>
<gene>
    <name evidence="5" type="ORF">Slati_0830000</name>
</gene>
<dbReference type="InterPro" id="IPR036322">
    <property type="entry name" value="WD40_repeat_dom_sf"/>
</dbReference>
<dbReference type="Pfam" id="PF00400">
    <property type="entry name" value="WD40"/>
    <property type="match status" value="3"/>
</dbReference>
<feature type="compositionally biased region" description="Basic and acidic residues" evidence="3">
    <location>
        <begin position="93"/>
        <end position="114"/>
    </location>
</feature>
<dbReference type="Gene3D" id="3.30.1370.210">
    <property type="match status" value="1"/>
</dbReference>
<keyword evidence="2" id="KW-0862">Zinc</keyword>
<sequence length="516" mass="56589">MESGIPADDDFWNSLSALDRFDLSGSSMSSISRNWTMLCLVFAYSPSVNCANADIKAATRVSIFDRLGGQPVKTQVCTYWLAGRCNRNPCRFMHRESPPPQSRETKLAPPKDVRGMQSRKMTWRSPNYNNPETATLSSNKGGMHSSSSGQSSHQKVLANTGNENVHMDQEMTIASSGTHGDIQAQPEVLTAVRTEPENCSSQKAKPKQCKYWITGNLSMETSARICTLGSLAITGISLPSGSDKLYSCSKDKSIRAWDCHTGQCAGSVITDGEAGCLISEGSWLLVGLQTALKAWNLQHHAEFGFGLLAGLVCSMVLDDDKLFAGMEDGSILVWKLNLETLTLEAAEMLKGHHGAVTSLVVGSNNRLYSGSRDCTIRVWDRQNLQCLHTLYRHTKDVMAVICWITICYLLSLDNTLKIWAATESGTIDVIHEIKEDCGFIALCGHDAEVKPILLCSCNDNTVRLYDLPSFTERGRIFSKGEVEVIEIGTDGLFFTGDATGEVYVWKLHGVPCEETS</sequence>
<name>A0AAW2XM41_9LAMI</name>
<keyword evidence="2" id="KW-0863">Zinc-finger</keyword>
<evidence type="ECO:0000256" key="3">
    <source>
        <dbReference type="SAM" id="MobiDB-lite"/>
    </source>
</evidence>
<dbReference type="PROSITE" id="PS50082">
    <property type="entry name" value="WD_REPEATS_2"/>
    <property type="match status" value="1"/>
</dbReference>
<proteinExistence type="predicted"/>
<keyword evidence="1" id="KW-0853">WD repeat</keyword>
<feature type="domain" description="C3H1-type" evidence="4">
    <location>
        <begin position="71"/>
        <end position="97"/>
    </location>
</feature>
<protein>
    <submittedName>
        <fullName evidence="5">Zinc finger CCCH domain-containing protein 17</fullName>
    </submittedName>
</protein>
<dbReference type="SMART" id="SM00320">
    <property type="entry name" value="WD40"/>
    <property type="match status" value="6"/>
</dbReference>
<dbReference type="InterPro" id="IPR044715">
    <property type="entry name" value="WDR86-like"/>
</dbReference>
<reference evidence="5" key="2">
    <citation type="journal article" date="2024" name="Plant">
        <title>Genomic evolution and insights into agronomic trait innovations of Sesamum species.</title>
        <authorList>
            <person name="Miao H."/>
            <person name="Wang L."/>
            <person name="Qu L."/>
            <person name="Liu H."/>
            <person name="Sun Y."/>
            <person name="Le M."/>
            <person name="Wang Q."/>
            <person name="Wei S."/>
            <person name="Zheng Y."/>
            <person name="Lin W."/>
            <person name="Duan Y."/>
            <person name="Cao H."/>
            <person name="Xiong S."/>
            <person name="Wang X."/>
            <person name="Wei L."/>
            <person name="Li C."/>
            <person name="Ma Q."/>
            <person name="Ju M."/>
            <person name="Zhao R."/>
            <person name="Li G."/>
            <person name="Mu C."/>
            <person name="Tian Q."/>
            <person name="Mei H."/>
            <person name="Zhang T."/>
            <person name="Gao T."/>
            <person name="Zhang H."/>
        </authorList>
    </citation>
    <scope>NUCLEOTIDE SEQUENCE</scope>
    <source>
        <strain evidence="5">KEN1</strain>
    </source>
</reference>
<dbReference type="SMART" id="SM00356">
    <property type="entry name" value="ZnF_C3H1"/>
    <property type="match status" value="1"/>
</dbReference>
<feature type="compositionally biased region" description="Polar residues" evidence="3">
    <location>
        <begin position="124"/>
        <end position="136"/>
    </location>
</feature>
<feature type="zinc finger region" description="C3H1-type" evidence="2">
    <location>
        <begin position="71"/>
        <end position="97"/>
    </location>
</feature>
<evidence type="ECO:0000256" key="1">
    <source>
        <dbReference type="PROSITE-ProRule" id="PRU00221"/>
    </source>
</evidence>
<organism evidence="5">
    <name type="scientific">Sesamum latifolium</name>
    <dbReference type="NCBI Taxonomy" id="2727402"/>
    <lineage>
        <taxon>Eukaryota</taxon>
        <taxon>Viridiplantae</taxon>
        <taxon>Streptophyta</taxon>
        <taxon>Embryophyta</taxon>
        <taxon>Tracheophyta</taxon>
        <taxon>Spermatophyta</taxon>
        <taxon>Magnoliopsida</taxon>
        <taxon>eudicotyledons</taxon>
        <taxon>Gunneridae</taxon>
        <taxon>Pentapetalae</taxon>
        <taxon>asterids</taxon>
        <taxon>lamiids</taxon>
        <taxon>Lamiales</taxon>
        <taxon>Pedaliaceae</taxon>
        <taxon>Sesamum</taxon>
    </lineage>
</organism>
<reference evidence="5" key="1">
    <citation type="submission" date="2020-06" db="EMBL/GenBank/DDBJ databases">
        <authorList>
            <person name="Li T."/>
            <person name="Hu X."/>
            <person name="Zhang T."/>
            <person name="Song X."/>
            <person name="Zhang H."/>
            <person name="Dai N."/>
            <person name="Sheng W."/>
            <person name="Hou X."/>
            <person name="Wei L."/>
        </authorList>
    </citation>
    <scope>NUCLEOTIDE SEQUENCE</scope>
    <source>
        <strain evidence="5">KEN1</strain>
        <tissue evidence="5">Leaf</tissue>
    </source>
</reference>